<gene>
    <name evidence="4" type="ORF">B8V81_1050</name>
</gene>
<evidence type="ECO:0000313" key="5">
    <source>
        <dbReference type="Proteomes" id="UP000234789"/>
    </source>
</evidence>
<evidence type="ECO:0000313" key="4">
    <source>
        <dbReference type="EMBL" id="PLT46826.1"/>
    </source>
</evidence>
<dbReference type="AlphaFoldDB" id="A0A2N5N8Z3"/>
<organism evidence="4 5">
    <name type="scientific">Paenibacillus pasadenensis</name>
    <dbReference type="NCBI Taxonomy" id="217090"/>
    <lineage>
        <taxon>Bacteria</taxon>
        <taxon>Bacillati</taxon>
        <taxon>Bacillota</taxon>
        <taxon>Bacilli</taxon>
        <taxon>Bacillales</taxon>
        <taxon>Paenibacillaceae</taxon>
        <taxon>Paenibacillus</taxon>
    </lineage>
</organism>
<keyword evidence="2" id="KW-0597">Phosphoprotein</keyword>
<accession>A0A2N5N8Z3</accession>
<dbReference type="InterPro" id="IPR036736">
    <property type="entry name" value="ACP-like_sf"/>
</dbReference>
<sequence length="92" mass="10066">MMPREARRSGLRGLMEQDLGLGQLPERLDDELRLAEDLGLDSILVMQLIVWIEVRLGLAVPDAEVDPRALATVGSVLDFMGELRPLAAEGKG</sequence>
<dbReference type="EMBL" id="NFEZ01000003">
    <property type="protein sequence ID" value="PLT46826.1"/>
    <property type="molecule type" value="Genomic_DNA"/>
</dbReference>
<dbReference type="SUPFAM" id="SSF47336">
    <property type="entry name" value="ACP-like"/>
    <property type="match status" value="1"/>
</dbReference>
<evidence type="ECO:0000259" key="3">
    <source>
        <dbReference type="PROSITE" id="PS50075"/>
    </source>
</evidence>
<protein>
    <submittedName>
        <fullName evidence="4">Acyl carrier protein associated with anthrachelin biosynthesis</fullName>
    </submittedName>
</protein>
<dbReference type="PROSITE" id="PS00012">
    <property type="entry name" value="PHOSPHOPANTETHEINE"/>
    <property type="match status" value="1"/>
</dbReference>
<keyword evidence="1" id="KW-0596">Phosphopantetheine</keyword>
<name>A0A2N5N8Z3_9BACL</name>
<reference evidence="4 5" key="1">
    <citation type="submission" date="2017-05" db="EMBL/GenBank/DDBJ databases">
        <title>Functional genome analysis of Paenibacillus pasadenensis strain R16: insights on endophytic life style and antifungal activity.</title>
        <authorList>
            <person name="Passera A."/>
            <person name="Marcolungo L."/>
            <person name="Casati P."/>
            <person name="Brasca M."/>
            <person name="Quaglino F."/>
            <person name="Delledonne M."/>
        </authorList>
    </citation>
    <scope>NUCLEOTIDE SEQUENCE [LARGE SCALE GENOMIC DNA]</scope>
    <source>
        <strain evidence="4 5">R16</strain>
    </source>
</reference>
<feature type="domain" description="Carrier" evidence="3">
    <location>
        <begin position="5"/>
        <end position="84"/>
    </location>
</feature>
<keyword evidence="5" id="KW-1185">Reference proteome</keyword>
<dbReference type="Proteomes" id="UP000234789">
    <property type="component" value="Unassembled WGS sequence"/>
</dbReference>
<evidence type="ECO:0000256" key="1">
    <source>
        <dbReference type="ARBA" id="ARBA00022450"/>
    </source>
</evidence>
<dbReference type="InterPro" id="IPR006162">
    <property type="entry name" value="Ppantetheine_attach_site"/>
</dbReference>
<evidence type="ECO:0000256" key="2">
    <source>
        <dbReference type="ARBA" id="ARBA00022553"/>
    </source>
</evidence>
<dbReference type="Gene3D" id="1.10.1200.10">
    <property type="entry name" value="ACP-like"/>
    <property type="match status" value="1"/>
</dbReference>
<comment type="caution">
    <text evidence="4">The sequence shown here is derived from an EMBL/GenBank/DDBJ whole genome shotgun (WGS) entry which is preliminary data.</text>
</comment>
<proteinExistence type="predicted"/>
<dbReference type="InterPro" id="IPR009081">
    <property type="entry name" value="PP-bd_ACP"/>
</dbReference>
<dbReference type="Pfam" id="PF00550">
    <property type="entry name" value="PP-binding"/>
    <property type="match status" value="1"/>
</dbReference>
<dbReference type="PROSITE" id="PS50075">
    <property type="entry name" value="CARRIER"/>
    <property type="match status" value="1"/>
</dbReference>